<dbReference type="SUPFAM" id="SSF54211">
    <property type="entry name" value="Ribosomal protein S5 domain 2-like"/>
    <property type="match status" value="1"/>
</dbReference>
<proteinExistence type="inferred from homology"/>
<dbReference type="Gene3D" id="3.30.230.10">
    <property type="match status" value="1"/>
</dbReference>
<keyword evidence="2" id="KW-0689">Ribosomal protein</keyword>
<dbReference type="PANTHER" id="PTHR48277">
    <property type="entry name" value="MITOCHONDRIAL RIBOSOMAL PROTEIN S5"/>
    <property type="match status" value="1"/>
</dbReference>
<dbReference type="InterPro" id="IPR000851">
    <property type="entry name" value="Ribosomal_uS5"/>
</dbReference>
<dbReference type="FunFam" id="3.30.230.10:FF:000002">
    <property type="entry name" value="30S ribosomal protein S5"/>
    <property type="match status" value="1"/>
</dbReference>
<gene>
    <name evidence="5" type="ORF">S03H2_58121</name>
</gene>
<organism evidence="5">
    <name type="scientific">marine sediment metagenome</name>
    <dbReference type="NCBI Taxonomy" id="412755"/>
    <lineage>
        <taxon>unclassified sequences</taxon>
        <taxon>metagenomes</taxon>
        <taxon>ecological metagenomes</taxon>
    </lineage>
</organism>
<dbReference type="GO" id="GO:0003723">
    <property type="term" value="F:RNA binding"/>
    <property type="evidence" value="ECO:0007669"/>
    <property type="project" value="InterPro"/>
</dbReference>
<evidence type="ECO:0000256" key="3">
    <source>
        <dbReference type="ARBA" id="ARBA00023274"/>
    </source>
</evidence>
<dbReference type="AlphaFoldDB" id="X1IVR1"/>
<reference evidence="5" key="1">
    <citation type="journal article" date="2014" name="Front. Microbiol.">
        <title>High frequency of phylogenetically diverse reductive dehalogenase-homologous genes in deep subseafloor sedimentary metagenomes.</title>
        <authorList>
            <person name="Kawai M."/>
            <person name="Futagami T."/>
            <person name="Toyoda A."/>
            <person name="Takaki Y."/>
            <person name="Nishi S."/>
            <person name="Hori S."/>
            <person name="Arai W."/>
            <person name="Tsubouchi T."/>
            <person name="Morono Y."/>
            <person name="Uchiyama I."/>
            <person name="Ito T."/>
            <person name="Fujiyama A."/>
            <person name="Inagaki F."/>
            <person name="Takami H."/>
        </authorList>
    </citation>
    <scope>NUCLEOTIDE SEQUENCE</scope>
    <source>
        <strain evidence="5">Expedition CK06-06</strain>
    </source>
</reference>
<dbReference type="GO" id="GO:0006412">
    <property type="term" value="P:translation"/>
    <property type="evidence" value="ECO:0007669"/>
    <property type="project" value="InterPro"/>
</dbReference>
<feature type="non-terminal residue" evidence="5">
    <location>
        <position position="1"/>
    </location>
</feature>
<evidence type="ECO:0000259" key="4">
    <source>
        <dbReference type="Pfam" id="PF03719"/>
    </source>
</evidence>
<keyword evidence="3" id="KW-0687">Ribonucleoprotein</keyword>
<dbReference type="GO" id="GO:0005840">
    <property type="term" value="C:ribosome"/>
    <property type="evidence" value="ECO:0007669"/>
    <property type="project" value="UniProtKB-KW"/>
</dbReference>
<evidence type="ECO:0000256" key="1">
    <source>
        <dbReference type="ARBA" id="ARBA00008945"/>
    </source>
</evidence>
<protein>
    <recommendedName>
        <fullName evidence="4">Small ribosomal subunit protein uS5 C-terminal domain-containing protein</fullName>
    </recommendedName>
</protein>
<sequence length="102" mass="10915">LIEVPVVNTTIPHEILAKFGTSKVLLKPAISGTGIVASNTIRAVLELAGIKDIISKSLGSRNKVSVVKATMVALSNLRRTEEVTAEGKLDFEVQEEDANETE</sequence>
<accession>X1IVR1</accession>
<dbReference type="PANTHER" id="PTHR48277:SF1">
    <property type="entry name" value="MITOCHONDRIAL RIBOSOMAL PROTEIN S5"/>
    <property type="match status" value="1"/>
</dbReference>
<evidence type="ECO:0000313" key="5">
    <source>
        <dbReference type="EMBL" id="GAH86501.1"/>
    </source>
</evidence>
<dbReference type="InterPro" id="IPR005324">
    <property type="entry name" value="Ribosomal_uS5_C"/>
</dbReference>
<dbReference type="Pfam" id="PF03719">
    <property type="entry name" value="Ribosomal_S5_C"/>
    <property type="match status" value="1"/>
</dbReference>
<dbReference type="InterPro" id="IPR020568">
    <property type="entry name" value="Ribosomal_Su5_D2-typ_SF"/>
</dbReference>
<evidence type="ECO:0000256" key="2">
    <source>
        <dbReference type="ARBA" id="ARBA00022980"/>
    </source>
</evidence>
<dbReference type="GO" id="GO:1990904">
    <property type="term" value="C:ribonucleoprotein complex"/>
    <property type="evidence" value="ECO:0007669"/>
    <property type="project" value="UniProtKB-KW"/>
</dbReference>
<dbReference type="GO" id="GO:0003735">
    <property type="term" value="F:structural constituent of ribosome"/>
    <property type="evidence" value="ECO:0007669"/>
    <property type="project" value="InterPro"/>
</dbReference>
<dbReference type="GO" id="GO:0005737">
    <property type="term" value="C:cytoplasm"/>
    <property type="evidence" value="ECO:0007669"/>
    <property type="project" value="UniProtKB-ARBA"/>
</dbReference>
<dbReference type="EMBL" id="BARU01037281">
    <property type="protein sequence ID" value="GAH86501.1"/>
    <property type="molecule type" value="Genomic_DNA"/>
</dbReference>
<comment type="caution">
    <text evidence="5">The sequence shown here is derived from an EMBL/GenBank/DDBJ whole genome shotgun (WGS) entry which is preliminary data.</text>
</comment>
<comment type="similarity">
    <text evidence="1">Belongs to the universal ribosomal protein uS5 family.</text>
</comment>
<name>X1IVR1_9ZZZZ</name>
<dbReference type="InterPro" id="IPR014721">
    <property type="entry name" value="Ribsml_uS5_D2-typ_fold_subgr"/>
</dbReference>
<feature type="domain" description="Small ribosomal subunit protein uS5 C-terminal" evidence="4">
    <location>
        <begin position="17"/>
        <end position="85"/>
    </location>
</feature>